<name>A0A0F7JUK6_9SPHN</name>
<proteinExistence type="predicted"/>
<sequence>MSLIANPPTQELIDLVHALGGEWAGRTAMCRCPAHADSDPSLSLRQGDHGLLVHCFAGCAPDDVLRELARIRVVPGAESPPAGAPSRRSNVQRLWNEARDVRGTLAERYLRHRHFDDIPPDLRFHPRCPLHPRPHTVFLPAMLVAVRERTQLVALQRIFLDPVTARYSRKVMLGHPAAGAWQGGRPRDTLAIAEGFETAHAFTILHDIPCWAALGGRLDQIIFPERITRLLIAEDNDGPGRAAGTRVIERHSRTDLSIERCPPPRHLGDWADVLDARHMRP</sequence>
<gene>
    <name evidence="3" type="ORF">NX02_p1640</name>
</gene>
<organism evidence="3 4">
    <name type="scientific">Sphingomonas sanxanigenens DSM 19645 = NX02</name>
    <dbReference type="NCBI Taxonomy" id="1123269"/>
    <lineage>
        <taxon>Bacteria</taxon>
        <taxon>Pseudomonadati</taxon>
        <taxon>Pseudomonadota</taxon>
        <taxon>Alphaproteobacteria</taxon>
        <taxon>Sphingomonadales</taxon>
        <taxon>Sphingomonadaceae</taxon>
        <taxon>Sphingomonas</taxon>
    </lineage>
</organism>
<feature type="domain" description="Toprim" evidence="1">
    <location>
        <begin position="190"/>
        <end position="276"/>
    </location>
</feature>
<geneLocation type="plasmid" evidence="3 4">
    <name>pNXO2</name>
</geneLocation>
<reference evidence="3 4" key="1">
    <citation type="submission" date="2015-05" db="EMBL/GenBank/DDBJ databases">
        <title>Plasmid of Sphingomonas sanxanigenens NX02.</title>
        <authorList>
            <person name="Huang H."/>
            <person name="Ma T."/>
        </authorList>
    </citation>
    <scope>NUCLEOTIDE SEQUENCE [LARGE SCALE GENOMIC DNA]</scope>
    <source>
        <strain evidence="3 4">NX02</strain>
        <plasmid evidence="4">Plasmid pNXO2</plasmid>
    </source>
</reference>
<evidence type="ECO:0000313" key="3">
    <source>
        <dbReference type="EMBL" id="AKH18969.1"/>
    </source>
</evidence>
<dbReference type="OrthoDB" id="7465087at2"/>
<protein>
    <submittedName>
        <fullName evidence="3">Virulence-associated protein E</fullName>
    </submittedName>
</protein>
<feature type="domain" description="DUF7146" evidence="2">
    <location>
        <begin position="87"/>
        <end position="182"/>
    </location>
</feature>
<evidence type="ECO:0000259" key="2">
    <source>
        <dbReference type="Pfam" id="PF23639"/>
    </source>
</evidence>
<dbReference type="EMBL" id="CP011450">
    <property type="protein sequence ID" value="AKH18969.1"/>
    <property type="molecule type" value="Genomic_DNA"/>
</dbReference>
<dbReference type="Proteomes" id="UP000018851">
    <property type="component" value="Plasmid pNXO2"/>
</dbReference>
<dbReference type="AlphaFoldDB" id="A0A0F7JUK6"/>
<dbReference type="Pfam" id="PF13362">
    <property type="entry name" value="Toprim_3"/>
    <property type="match status" value="1"/>
</dbReference>
<dbReference type="InterPro" id="IPR006171">
    <property type="entry name" value="TOPRIM_dom"/>
</dbReference>
<dbReference type="Pfam" id="PF23639">
    <property type="entry name" value="DUF7146"/>
    <property type="match status" value="1"/>
</dbReference>
<accession>A0A0F7JUK6</accession>
<dbReference type="InterPro" id="IPR055570">
    <property type="entry name" value="DUF7146"/>
</dbReference>
<dbReference type="KEGG" id="ssan:NX02_p1640"/>
<keyword evidence="3" id="KW-0614">Plasmid</keyword>
<keyword evidence="4" id="KW-1185">Reference proteome</keyword>
<evidence type="ECO:0000313" key="4">
    <source>
        <dbReference type="Proteomes" id="UP000018851"/>
    </source>
</evidence>
<dbReference type="RefSeq" id="WP_047100413.1">
    <property type="nucleotide sequence ID" value="NZ_CP011450.1"/>
</dbReference>
<evidence type="ECO:0000259" key="1">
    <source>
        <dbReference type="Pfam" id="PF13362"/>
    </source>
</evidence>